<feature type="transmembrane region" description="Helical" evidence="7">
    <location>
        <begin position="184"/>
        <end position="202"/>
    </location>
</feature>
<dbReference type="InterPro" id="IPR000620">
    <property type="entry name" value="EamA_dom"/>
</dbReference>
<evidence type="ECO:0000313" key="10">
    <source>
        <dbReference type="Proteomes" id="UP000193834"/>
    </source>
</evidence>
<evidence type="ECO:0000256" key="3">
    <source>
        <dbReference type="ARBA" id="ARBA00022475"/>
    </source>
</evidence>
<evidence type="ECO:0000256" key="7">
    <source>
        <dbReference type="SAM" id="Phobius"/>
    </source>
</evidence>
<keyword evidence="5 7" id="KW-1133">Transmembrane helix</keyword>
<name>A0A1X7LTF0_9BACL</name>
<comment type="subcellular location">
    <subcellularLocation>
        <location evidence="1">Cell membrane</location>
        <topology evidence="1">Multi-pass membrane protein</topology>
    </subcellularLocation>
</comment>
<feature type="transmembrane region" description="Helical" evidence="7">
    <location>
        <begin position="255"/>
        <end position="272"/>
    </location>
</feature>
<dbReference type="STRING" id="1852522.SAMN06295960_4343"/>
<feature type="transmembrane region" description="Helical" evidence="7">
    <location>
        <begin position="43"/>
        <end position="59"/>
    </location>
</feature>
<feature type="domain" description="EamA" evidence="8">
    <location>
        <begin position="8"/>
        <end position="140"/>
    </location>
</feature>
<feature type="transmembrane region" description="Helical" evidence="7">
    <location>
        <begin position="71"/>
        <end position="93"/>
    </location>
</feature>
<feature type="transmembrane region" description="Helical" evidence="7">
    <location>
        <begin position="99"/>
        <end position="117"/>
    </location>
</feature>
<accession>A0A1X7LTF0</accession>
<dbReference type="OrthoDB" id="1682095at2"/>
<dbReference type="PANTHER" id="PTHR32322:SF18">
    <property type="entry name" value="S-ADENOSYLMETHIONINE_S-ADENOSYLHOMOCYSTEINE TRANSPORTER"/>
    <property type="match status" value="1"/>
</dbReference>
<dbReference type="Gene3D" id="1.10.3730.20">
    <property type="match status" value="1"/>
</dbReference>
<sequence length="315" mass="34478">MKPELGKAYAAAVLNAVIVGLSFLFLKIALVDASPLDTLAHRFTFSIIAVVILVLLRIIKINMSWKHILRIMPLGILYPALFFGFQSFGLLHATSSEGGILMALVPIFTVFLASLFLKERTNWGQKLSILLSVAGVMFILIMQGASIQFDHLTGLFLLLLSVLSLAGYSVLARPLAKQYKPMDMTCMMLGIGFVVFNLAAIIPHLANGTMHEFFMPLKQPKFLLSIIYLGVLSSLVTAFLSNYALSKLEAYKMSVFGNLGTIITIASGVIFLNEPLYSYHWIGAVMILAGVIGTNILGRTTRQKNESSKPVSSAR</sequence>
<comment type="similarity">
    <text evidence="2">Belongs to the EamA transporter family.</text>
</comment>
<evidence type="ECO:0000256" key="6">
    <source>
        <dbReference type="ARBA" id="ARBA00023136"/>
    </source>
</evidence>
<gene>
    <name evidence="9" type="ORF">SAMN06295960_4343</name>
</gene>
<feature type="transmembrane region" description="Helical" evidence="7">
    <location>
        <begin position="278"/>
        <end position="298"/>
    </location>
</feature>
<keyword evidence="10" id="KW-1185">Reference proteome</keyword>
<feature type="transmembrane region" description="Helical" evidence="7">
    <location>
        <begin position="155"/>
        <end position="172"/>
    </location>
</feature>
<dbReference type="PANTHER" id="PTHR32322">
    <property type="entry name" value="INNER MEMBRANE TRANSPORTER"/>
    <property type="match status" value="1"/>
</dbReference>
<feature type="transmembrane region" description="Helical" evidence="7">
    <location>
        <begin position="12"/>
        <end position="31"/>
    </location>
</feature>
<organism evidence="9 10">
    <name type="scientific">Paenibacillus aquistagni</name>
    <dbReference type="NCBI Taxonomy" id="1852522"/>
    <lineage>
        <taxon>Bacteria</taxon>
        <taxon>Bacillati</taxon>
        <taxon>Bacillota</taxon>
        <taxon>Bacilli</taxon>
        <taxon>Bacillales</taxon>
        <taxon>Paenibacillaceae</taxon>
        <taxon>Paenibacillus</taxon>
    </lineage>
</organism>
<evidence type="ECO:0000313" key="9">
    <source>
        <dbReference type="EMBL" id="SMG57105.1"/>
    </source>
</evidence>
<proteinExistence type="inferred from homology"/>
<evidence type="ECO:0000256" key="1">
    <source>
        <dbReference type="ARBA" id="ARBA00004651"/>
    </source>
</evidence>
<evidence type="ECO:0000259" key="8">
    <source>
        <dbReference type="Pfam" id="PF00892"/>
    </source>
</evidence>
<feature type="transmembrane region" description="Helical" evidence="7">
    <location>
        <begin position="129"/>
        <end position="149"/>
    </location>
</feature>
<dbReference type="EMBL" id="FXAZ01000007">
    <property type="protein sequence ID" value="SMG57105.1"/>
    <property type="molecule type" value="Genomic_DNA"/>
</dbReference>
<keyword evidence="4 7" id="KW-0812">Transmembrane</keyword>
<feature type="transmembrane region" description="Helical" evidence="7">
    <location>
        <begin position="222"/>
        <end position="243"/>
    </location>
</feature>
<keyword evidence="6 7" id="KW-0472">Membrane</keyword>
<dbReference type="GO" id="GO:0005886">
    <property type="term" value="C:plasma membrane"/>
    <property type="evidence" value="ECO:0007669"/>
    <property type="project" value="UniProtKB-SubCell"/>
</dbReference>
<dbReference type="Proteomes" id="UP000193834">
    <property type="component" value="Unassembled WGS sequence"/>
</dbReference>
<dbReference type="InterPro" id="IPR050638">
    <property type="entry name" value="AA-Vitamin_Transporters"/>
</dbReference>
<dbReference type="RefSeq" id="WP_085497944.1">
    <property type="nucleotide sequence ID" value="NZ_FXAZ01000007.1"/>
</dbReference>
<evidence type="ECO:0000256" key="4">
    <source>
        <dbReference type="ARBA" id="ARBA00022692"/>
    </source>
</evidence>
<reference evidence="9 10" key="1">
    <citation type="submission" date="2017-04" db="EMBL/GenBank/DDBJ databases">
        <authorList>
            <person name="Afonso C.L."/>
            <person name="Miller P.J."/>
            <person name="Scott M.A."/>
            <person name="Spackman E."/>
            <person name="Goraichik I."/>
            <person name="Dimitrov K.M."/>
            <person name="Suarez D.L."/>
            <person name="Swayne D.E."/>
        </authorList>
    </citation>
    <scope>NUCLEOTIDE SEQUENCE [LARGE SCALE GENOMIC DNA]</scope>
    <source>
        <strain evidence="9 10">11</strain>
    </source>
</reference>
<dbReference type="SUPFAM" id="SSF103481">
    <property type="entry name" value="Multidrug resistance efflux transporter EmrE"/>
    <property type="match status" value="2"/>
</dbReference>
<evidence type="ECO:0000256" key="5">
    <source>
        <dbReference type="ARBA" id="ARBA00022989"/>
    </source>
</evidence>
<feature type="domain" description="EamA" evidence="8">
    <location>
        <begin position="153"/>
        <end position="295"/>
    </location>
</feature>
<protein>
    <submittedName>
        <fullName evidence="9">EamA-like transporter family protein</fullName>
    </submittedName>
</protein>
<dbReference type="Pfam" id="PF00892">
    <property type="entry name" value="EamA"/>
    <property type="match status" value="2"/>
</dbReference>
<dbReference type="InterPro" id="IPR037185">
    <property type="entry name" value="EmrE-like"/>
</dbReference>
<dbReference type="AlphaFoldDB" id="A0A1X7LTF0"/>
<keyword evidence="3" id="KW-1003">Cell membrane</keyword>
<evidence type="ECO:0000256" key="2">
    <source>
        <dbReference type="ARBA" id="ARBA00007362"/>
    </source>
</evidence>